<proteinExistence type="predicted"/>
<dbReference type="AlphaFoldDB" id="A0A026WRR3"/>
<evidence type="ECO:0000256" key="3">
    <source>
        <dbReference type="SAM" id="SignalP"/>
    </source>
</evidence>
<protein>
    <recommendedName>
        <fullName evidence="8">Protein brambleberry</fullName>
    </recommendedName>
</protein>
<evidence type="ECO:0008006" key="8">
    <source>
        <dbReference type="Google" id="ProtNLM"/>
    </source>
</evidence>
<accession>A0A026WRR3</accession>
<feature type="transmembrane region" description="Helical" evidence="2">
    <location>
        <begin position="371"/>
        <end position="392"/>
    </location>
</feature>
<feature type="coiled-coil region" evidence="1">
    <location>
        <begin position="176"/>
        <end position="203"/>
    </location>
</feature>
<dbReference type="OMA" id="NITNTMR"/>
<dbReference type="STRING" id="2015173.A0A026WRR3"/>
<reference evidence="5 7" key="2">
    <citation type="journal article" date="2018" name="Genome Res.">
        <title>The genomic architecture and molecular evolution of ant odorant receptors.</title>
        <authorList>
            <person name="McKenzie S.K."/>
            <person name="Kronauer D.J.C."/>
        </authorList>
    </citation>
    <scope>NUCLEOTIDE SEQUENCE [LARGE SCALE GENOMIC DNA]</scope>
    <source>
        <strain evidence="5">Clonal line C1</strain>
    </source>
</reference>
<gene>
    <name evidence="5" type="ORF">DMN91_009181</name>
    <name evidence="4" type="ORF">X777_14909</name>
</gene>
<reference evidence="4 6" key="1">
    <citation type="journal article" date="2014" name="Curr. Biol.">
        <title>The genome of the clonal raider ant Cerapachys biroi.</title>
        <authorList>
            <person name="Oxley P.R."/>
            <person name="Ji L."/>
            <person name="Fetter-Pruneda I."/>
            <person name="McKenzie S.K."/>
            <person name="Li C."/>
            <person name="Hu H."/>
            <person name="Zhang G."/>
            <person name="Kronauer D.J."/>
        </authorList>
    </citation>
    <scope>NUCLEOTIDE SEQUENCE [LARGE SCALE GENOMIC DNA]</scope>
</reference>
<feature type="signal peptide" evidence="3">
    <location>
        <begin position="1"/>
        <end position="22"/>
    </location>
</feature>
<keyword evidence="2" id="KW-1133">Transmembrane helix</keyword>
<dbReference type="PANTHER" id="PTHR33538:SF1">
    <property type="entry name" value="PROTEIN BRAMBLEBERRY"/>
    <property type="match status" value="1"/>
</dbReference>
<organism evidence="4 6">
    <name type="scientific">Ooceraea biroi</name>
    <name type="common">Clonal raider ant</name>
    <name type="synonym">Cerapachys biroi</name>
    <dbReference type="NCBI Taxonomy" id="2015173"/>
    <lineage>
        <taxon>Eukaryota</taxon>
        <taxon>Metazoa</taxon>
        <taxon>Ecdysozoa</taxon>
        <taxon>Arthropoda</taxon>
        <taxon>Hexapoda</taxon>
        <taxon>Insecta</taxon>
        <taxon>Pterygota</taxon>
        <taxon>Neoptera</taxon>
        <taxon>Endopterygota</taxon>
        <taxon>Hymenoptera</taxon>
        <taxon>Apocrita</taxon>
        <taxon>Aculeata</taxon>
        <taxon>Formicoidea</taxon>
        <taxon>Formicidae</taxon>
        <taxon>Dorylinae</taxon>
        <taxon>Ooceraea</taxon>
    </lineage>
</organism>
<keyword evidence="2" id="KW-0472">Membrane</keyword>
<reference evidence="5" key="3">
    <citation type="submission" date="2018-07" db="EMBL/GenBank/DDBJ databases">
        <authorList>
            <person name="Mckenzie S.K."/>
            <person name="Kronauer D.J.C."/>
        </authorList>
    </citation>
    <scope>NUCLEOTIDE SEQUENCE</scope>
    <source>
        <strain evidence="5">Clonal line C1</strain>
    </source>
</reference>
<evidence type="ECO:0000313" key="5">
    <source>
        <dbReference type="EMBL" id="RLU18824.1"/>
    </source>
</evidence>
<dbReference type="Proteomes" id="UP000279307">
    <property type="component" value="Chromosome 9"/>
</dbReference>
<dbReference type="OrthoDB" id="5978806at2759"/>
<evidence type="ECO:0000313" key="7">
    <source>
        <dbReference type="Proteomes" id="UP000279307"/>
    </source>
</evidence>
<feature type="chain" id="PRO_5035982446" description="Protein brambleberry" evidence="3">
    <location>
        <begin position="23"/>
        <end position="659"/>
    </location>
</feature>
<dbReference type="EMBL" id="QOIP01000009">
    <property type="protein sequence ID" value="RLU18824.1"/>
    <property type="molecule type" value="Genomic_DNA"/>
</dbReference>
<dbReference type="PANTHER" id="PTHR33538">
    <property type="entry name" value="PROTEIN GAMETE EXPRESSED 1"/>
    <property type="match status" value="1"/>
</dbReference>
<keyword evidence="1" id="KW-0175">Coiled coil</keyword>
<keyword evidence="6" id="KW-1185">Reference proteome</keyword>
<evidence type="ECO:0000313" key="4">
    <source>
        <dbReference type="EMBL" id="EZA58740.1"/>
    </source>
</evidence>
<keyword evidence="2" id="KW-0812">Transmembrane</keyword>
<dbReference type="InterPro" id="IPR040346">
    <property type="entry name" value="GEX1/Brambleberry"/>
</dbReference>
<keyword evidence="3" id="KW-0732">Signal</keyword>
<name>A0A026WRR3_OOCBI</name>
<evidence type="ECO:0000256" key="2">
    <source>
        <dbReference type="SAM" id="Phobius"/>
    </source>
</evidence>
<sequence>MQLKMLLLSIFVTLVTCGLGGASVLDWIWTTKADDTTVLVADGVPLVSIPYESMTEDEKFLREAAKLTDIQVSSPLETCQHKVIMKIRTSCSDMTEEQLAKLSVNLLNCQSAVEGRKTFPCTEEMSLKQCTTDMDADMWNAYHLMSNRARAVCYAARSTQFRALTELTVNKLMQSAHSQIDALQSLRKNQDRLEEQTTEALSSLSEGNKALLEQQRYLKAAQTTAHNLVTTNLRELTNEKALIRSGHAQLAVMAADIRDKLDKAHKDLELQAVEREENHQEILQDLINIQEQAQSIWEKVESSSSHILEQHKETIEQYEQTLQKLAQINDTIQYIWNLTNAMRAEVDEKLGWITNYIGDTGEQMQRMYRTFLHVAYLLVAMIVAAFLQAPFLTRATIMSILPVNLITYWKRGPEVSLDFISMTVLIFLITAMHFVMLGIQRAFGAIGPTARVEEPVKLINRNEHVNGDVHEYASSSYSNFISNMRLHTRLMEQTQRLYDFVVSQLNRCREIVSALIQSTVLRPRRSLNSREELSCSYQPSMKKREDVVYVSQQTPCMTSDDDIGMQSTMDCDCSSISSTRNYNDDHNGDGISDMVDAHELKRRLGRINSRSSTPSYVSPKIHCLGVTRTGKRCRLFASPGQYYCYRHTTGTSIAGDYLN</sequence>
<dbReference type="EMBL" id="KK107119">
    <property type="protein sequence ID" value="EZA58740.1"/>
    <property type="molecule type" value="Genomic_DNA"/>
</dbReference>
<dbReference type="Proteomes" id="UP000053097">
    <property type="component" value="Unassembled WGS sequence"/>
</dbReference>
<feature type="transmembrane region" description="Helical" evidence="2">
    <location>
        <begin position="419"/>
        <end position="439"/>
    </location>
</feature>
<evidence type="ECO:0000313" key="6">
    <source>
        <dbReference type="Proteomes" id="UP000053097"/>
    </source>
</evidence>
<evidence type="ECO:0000256" key="1">
    <source>
        <dbReference type="SAM" id="Coils"/>
    </source>
</evidence>